<evidence type="ECO:0000256" key="3">
    <source>
        <dbReference type="ARBA" id="ARBA00023015"/>
    </source>
</evidence>
<dbReference type="Pfam" id="PF08279">
    <property type="entry name" value="HTH_11"/>
    <property type="match status" value="1"/>
</dbReference>
<protein>
    <submittedName>
        <fullName evidence="9">Transcription antiterminator</fullName>
    </submittedName>
</protein>
<dbReference type="InterPro" id="IPR036634">
    <property type="entry name" value="PRD_sf"/>
</dbReference>
<dbReference type="CDD" id="cd05568">
    <property type="entry name" value="PTS_IIB_bgl_like"/>
    <property type="match status" value="1"/>
</dbReference>
<dbReference type="InterPro" id="IPR016152">
    <property type="entry name" value="PTrfase/Anion_transptr"/>
</dbReference>
<evidence type="ECO:0000313" key="9">
    <source>
        <dbReference type="EMBL" id="MSS77943.1"/>
    </source>
</evidence>
<proteinExistence type="predicted"/>
<dbReference type="InterPro" id="IPR007737">
    <property type="entry name" value="Mga_HTH"/>
</dbReference>
<evidence type="ECO:0000256" key="5">
    <source>
        <dbReference type="ARBA" id="ARBA00023163"/>
    </source>
</evidence>
<dbReference type="PROSITE" id="PS51372">
    <property type="entry name" value="PRD_2"/>
    <property type="match status" value="2"/>
</dbReference>
<dbReference type="InterPro" id="IPR002178">
    <property type="entry name" value="PTS_EIIA_type-2_dom"/>
</dbReference>
<dbReference type="PANTHER" id="PTHR30185">
    <property type="entry name" value="CRYPTIC BETA-GLUCOSIDE BGL OPERON ANTITERMINATOR"/>
    <property type="match status" value="1"/>
</dbReference>
<dbReference type="InterPro" id="IPR036095">
    <property type="entry name" value="PTS_EIIB-like_sf"/>
</dbReference>
<dbReference type="SUPFAM" id="SSF52794">
    <property type="entry name" value="PTS system IIB component-like"/>
    <property type="match status" value="1"/>
</dbReference>
<keyword evidence="1" id="KW-0808">Transferase</keyword>
<feature type="domain" description="PTS EIIA type-2" evidence="6">
    <location>
        <begin position="511"/>
        <end position="653"/>
    </location>
</feature>
<dbReference type="GO" id="GO:0009401">
    <property type="term" value="P:phosphoenolpyruvate-dependent sugar phosphotransferase system"/>
    <property type="evidence" value="ECO:0007669"/>
    <property type="project" value="InterPro"/>
</dbReference>
<dbReference type="Gene3D" id="3.40.930.10">
    <property type="entry name" value="Mannitol-specific EII, Chain A"/>
    <property type="match status" value="1"/>
</dbReference>
<dbReference type="AlphaFoldDB" id="A0A6N7VV51"/>
<name>A0A6N7VV51_9FIRM</name>
<dbReference type="SUPFAM" id="SSF63520">
    <property type="entry name" value="PTS-regulatory domain, PRD"/>
    <property type="match status" value="2"/>
</dbReference>
<dbReference type="Gene3D" id="1.10.1790.10">
    <property type="entry name" value="PRD domain"/>
    <property type="match status" value="2"/>
</dbReference>
<dbReference type="Pfam" id="PF02302">
    <property type="entry name" value="PTS_IIB"/>
    <property type="match status" value="1"/>
</dbReference>
<dbReference type="Pfam" id="PF00874">
    <property type="entry name" value="PRD"/>
    <property type="match status" value="2"/>
</dbReference>
<dbReference type="SUPFAM" id="SSF55804">
    <property type="entry name" value="Phoshotransferase/anion transport protein"/>
    <property type="match status" value="1"/>
</dbReference>
<dbReference type="Pfam" id="PF00359">
    <property type="entry name" value="PTS_EIIA_2"/>
    <property type="match status" value="1"/>
</dbReference>
<keyword evidence="3" id="KW-0805">Transcription regulation</keyword>
<dbReference type="GO" id="GO:0006355">
    <property type="term" value="P:regulation of DNA-templated transcription"/>
    <property type="evidence" value="ECO:0007669"/>
    <property type="project" value="InterPro"/>
</dbReference>
<evidence type="ECO:0000313" key="10">
    <source>
        <dbReference type="Proteomes" id="UP000441925"/>
    </source>
</evidence>
<feature type="domain" description="PRD" evidence="8">
    <location>
        <begin position="295"/>
        <end position="402"/>
    </location>
</feature>
<dbReference type="InterPro" id="IPR011608">
    <property type="entry name" value="PRD"/>
</dbReference>
<dbReference type="Gene3D" id="1.10.10.10">
    <property type="entry name" value="Winged helix-like DNA-binding domain superfamily/Winged helix DNA-binding domain"/>
    <property type="match status" value="2"/>
</dbReference>
<evidence type="ECO:0000256" key="1">
    <source>
        <dbReference type="ARBA" id="ARBA00022679"/>
    </source>
</evidence>
<dbReference type="RefSeq" id="WP_154540592.1">
    <property type="nucleotide sequence ID" value="NZ_JAXDSU010000010.1"/>
</dbReference>
<dbReference type="PANTHER" id="PTHR30185:SF18">
    <property type="entry name" value="TRANSCRIPTIONAL REGULATOR MTLR"/>
    <property type="match status" value="1"/>
</dbReference>
<feature type="domain" description="PRD" evidence="8">
    <location>
        <begin position="188"/>
        <end position="294"/>
    </location>
</feature>
<reference evidence="9 10" key="1">
    <citation type="submission" date="2019-08" db="EMBL/GenBank/DDBJ databases">
        <title>In-depth cultivation of the pig gut microbiome towards novel bacterial diversity and tailored functional studies.</title>
        <authorList>
            <person name="Wylensek D."/>
            <person name="Hitch T.C.A."/>
            <person name="Clavel T."/>
        </authorList>
    </citation>
    <scope>NUCLEOTIDE SEQUENCE [LARGE SCALE GENOMIC DNA]</scope>
    <source>
        <strain evidence="9 10">WCA-380-WT-2B</strain>
    </source>
</reference>
<evidence type="ECO:0000259" key="8">
    <source>
        <dbReference type="PROSITE" id="PS51372"/>
    </source>
</evidence>
<accession>A0A6N7VV51</accession>
<dbReference type="PROSITE" id="PS51094">
    <property type="entry name" value="PTS_EIIA_TYPE_2"/>
    <property type="match status" value="1"/>
</dbReference>
<organism evidence="9 10">
    <name type="scientific">Anaerococcus porci</name>
    <dbReference type="NCBI Taxonomy" id="2652269"/>
    <lineage>
        <taxon>Bacteria</taxon>
        <taxon>Bacillati</taxon>
        <taxon>Bacillota</taxon>
        <taxon>Tissierellia</taxon>
        <taxon>Tissierellales</taxon>
        <taxon>Peptoniphilaceae</taxon>
        <taxon>Anaerococcus</taxon>
    </lineage>
</organism>
<dbReference type="Proteomes" id="UP000441925">
    <property type="component" value="Unassembled WGS sequence"/>
</dbReference>
<evidence type="ECO:0000259" key="6">
    <source>
        <dbReference type="PROSITE" id="PS51094"/>
    </source>
</evidence>
<keyword evidence="10" id="KW-1185">Reference proteome</keyword>
<feature type="domain" description="PTS EIIB type-2" evidence="7">
    <location>
        <begin position="405"/>
        <end position="497"/>
    </location>
</feature>
<keyword evidence="4" id="KW-0010">Activator</keyword>
<dbReference type="InterPro" id="IPR036388">
    <property type="entry name" value="WH-like_DNA-bd_sf"/>
</dbReference>
<dbReference type="Pfam" id="PF05043">
    <property type="entry name" value="Mga"/>
    <property type="match status" value="1"/>
</dbReference>
<dbReference type="PROSITE" id="PS51099">
    <property type="entry name" value="PTS_EIIB_TYPE_2"/>
    <property type="match status" value="1"/>
</dbReference>
<dbReference type="Gene3D" id="3.40.50.2300">
    <property type="match status" value="1"/>
</dbReference>
<keyword evidence="2" id="KW-0677">Repeat</keyword>
<sequence>MLSDREIKIIKFLYSNRHRFCTSQEIGENVGVSEKTIRTSINNIIEKPNHNSFKIISKKGSGFKISIINNDDYIDFIYNYKNAISNINQIYDKEGREKFILENLLLKNNNLDFYKVLDILYISESTLNRDIYNIRDKLKDYGLYIDKNQDSIISVVGKEVNKRHFILDYFFSDLYSNNFIKDLNELELFNRSSISQILIILLDEIREFKISVNDYTIQNLVIHLALLIERVEDNCIIKDYENPDVSLIKKDNPKIYRFASNIINRISKSFDISLPENEQEYIYLQLISKTKSQYNSVLITNKKIIQLLSYLSKKLGINLLDDKVFINNFMEHLSSLENRIYSGLFVTNPLTKKITNQYKYYYNLVVESFRKFSIFENDSLTEDEWSYIVIYILSAIERKKSNIKRNVLVVCASGLSTGLMLKSRIENEYGNNINIKEVIGYYEIGSQNLNNIDFIISTVDLDYLVIPVPYVKVSIFLDENDCKIIDEKLKLSEDIQKSTKSNTYSNKLIDKYFLFDRFCISNESKKKEQILDFIYHSLTNNKKDIEKYRSETILRESFGSVVFNNLVALPHPVNPIEKETKIFIYISKKDIFWDENNTKVRIIIYISPSSKPAPSYEYLLGLFTKIIKDEDILTSLINVKSFDDFKNVMINLI</sequence>
<dbReference type="InterPro" id="IPR050661">
    <property type="entry name" value="BglG_antiterminators"/>
</dbReference>
<evidence type="ECO:0000259" key="7">
    <source>
        <dbReference type="PROSITE" id="PS51099"/>
    </source>
</evidence>
<dbReference type="EMBL" id="VULQ01000006">
    <property type="protein sequence ID" value="MSS77943.1"/>
    <property type="molecule type" value="Genomic_DNA"/>
</dbReference>
<keyword evidence="5" id="KW-0804">Transcription</keyword>
<evidence type="ECO:0000256" key="4">
    <source>
        <dbReference type="ARBA" id="ARBA00023159"/>
    </source>
</evidence>
<dbReference type="InterPro" id="IPR013196">
    <property type="entry name" value="HTH_11"/>
</dbReference>
<dbReference type="GO" id="GO:0008982">
    <property type="term" value="F:protein-N(PI)-phosphohistidine-sugar phosphotransferase activity"/>
    <property type="evidence" value="ECO:0007669"/>
    <property type="project" value="InterPro"/>
</dbReference>
<dbReference type="InterPro" id="IPR003501">
    <property type="entry name" value="PTS_EIIB_2/3"/>
</dbReference>
<gene>
    <name evidence="9" type="ORF">FYJ26_05860</name>
</gene>
<evidence type="ECO:0000256" key="2">
    <source>
        <dbReference type="ARBA" id="ARBA00022737"/>
    </source>
</evidence>
<dbReference type="InterPro" id="IPR013011">
    <property type="entry name" value="PTS_EIIB_2"/>
</dbReference>
<comment type="caution">
    <text evidence="9">The sequence shown here is derived from an EMBL/GenBank/DDBJ whole genome shotgun (WGS) entry which is preliminary data.</text>
</comment>